<dbReference type="EMBL" id="DOTR01000055">
    <property type="protein sequence ID" value="HCA02644.1"/>
    <property type="molecule type" value="Genomic_DNA"/>
</dbReference>
<name>A0A3D0KGQ1_9GAMM</name>
<dbReference type="AlphaFoldDB" id="A0A3D0KGQ1"/>
<comment type="caution">
    <text evidence="1">The sequence shown here is derived from an EMBL/GenBank/DDBJ whole genome shotgun (WGS) entry which is preliminary data.</text>
</comment>
<sequence length="85" mass="9773">MVYEPRPLKIKNFGNDLLFRSVEELKETLKKEFKGKDTSVVFRTKPNGMRSTVFVSVGEDGVIRESYGEEPEVDFDAISERLMVI</sequence>
<reference evidence="1" key="1">
    <citation type="journal article" date="2018" name="Nat. Biotechnol.">
        <title>A standardized bacterial taxonomy based on genome phylogeny substantially revises the tree of life.</title>
        <authorList>
            <person name="Parks D.H."/>
            <person name="Chuvochina M."/>
            <person name="Waite D.W."/>
            <person name="Rinke C."/>
            <person name="Skarshewski A."/>
            <person name="Chaumeil P.A."/>
            <person name="Hugenholtz P."/>
        </authorList>
    </citation>
    <scope>NUCLEOTIDE SEQUENCE [LARGE SCALE GENOMIC DNA]</scope>
    <source>
        <strain evidence="1">UBA11284</strain>
    </source>
</reference>
<protein>
    <submittedName>
        <fullName evidence="1">Uncharacterized protein</fullName>
    </submittedName>
</protein>
<gene>
    <name evidence="1" type="ORF">DEO68_10770</name>
</gene>
<proteinExistence type="predicted"/>
<evidence type="ECO:0000313" key="1">
    <source>
        <dbReference type="EMBL" id="HCA02644.1"/>
    </source>
</evidence>
<accession>A0A3D0KGQ1</accession>
<organism evidence="1">
    <name type="scientific">Halomonas campaniensis</name>
    <dbReference type="NCBI Taxonomy" id="213554"/>
    <lineage>
        <taxon>Bacteria</taxon>
        <taxon>Pseudomonadati</taxon>
        <taxon>Pseudomonadota</taxon>
        <taxon>Gammaproteobacteria</taxon>
        <taxon>Oceanospirillales</taxon>
        <taxon>Halomonadaceae</taxon>
        <taxon>Halomonas</taxon>
    </lineage>
</organism>